<evidence type="ECO:0000313" key="2">
    <source>
        <dbReference type="EMBL" id="EKX45298.1"/>
    </source>
</evidence>
<feature type="compositionally biased region" description="Basic and acidic residues" evidence="1">
    <location>
        <begin position="83"/>
        <end position="101"/>
    </location>
</feature>
<feature type="compositionally biased region" description="Polar residues" evidence="1">
    <location>
        <begin position="72"/>
        <end position="82"/>
    </location>
</feature>
<dbReference type="AlphaFoldDB" id="L1J9T9"/>
<evidence type="ECO:0000256" key="1">
    <source>
        <dbReference type="SAM" id="MobiDB-lite"/>
    </source>
</evidence>
<feature type="compositionally biased region" description="Basic and acidic residues" evidence="1">
    <location>
        <begin position="49"/>
        <end position="68"/>
    </location>
</feature>
<dbReference type="EnsemblProtists" id="EKX45298">
    <property type="protein sequence ID" value="EKX45298"/>
    <property type="gene ID" value="GUITHDRAFT_108937"/>
</dbReference>
<gene>
    <name evidence="2" type="ORF">GUITHDRAFT_108937</name>
</gene>
<feature type="region of interest" description="Disordered" evidence="1">
    <location>
        <begin position="174"/>
        <end position="201"/>
    </location>
</feature>
<sequence>MAESYLCCTDPPEAQQKMRIVHQKNVRGSLKPILYSPEQGFQRGGRVSPRHDQDNISRKNIRFKDPPEHQAAQRSFNVVVNHNEQRENKTSESKPASDKAPDVMLEAFRRFPSYHKGKVTLQDIEQNLRKVLPDARNLECLKASIAQARKQSEIDQVDIETFRKSFETHFKAREQPTISSGDRFQHQSYKHPMTLPKNRLY</sequence>
<dbReference type="Proteomes" id="UP000011087">
    <property type="component" value="Unassembled WGS sequence"/>
</dbReference>
<reference evidence="3" key="3">
    <citation type="submission" date="2015-06" db="UniProtKB">
        <authorList>
            <consortium name="EnsemblProtists"/>
        </authorList>
    </citation>
    <scope>IDENTIFICATION</scope>
</reference>
<dbReference type="HOGENOM" id="CLU_1362660_0_0_1"/>
<proteinExistence type="predicted"/>
<reference evidence="4" key="2">
    <citation type="submission" date="2012-11" db="EMBL/GenBank/DDBJ databases">
        <authorList>
            <person name="Kuo A."/>
            <person name="Curtis B.A."/>
            <person name="Tanifuji G."/>
            <person name="Burki F."/>
            <person name="Gruber A."/>
            <person name="Irimia M."/>
            <person name="Maruyama S."/>
            <person name="Arias M.C."/>
            <person name="Ball S.G."/>
            <person name="Gile G.H."/>
            <person name="Hirakawa Y."/>
            <person name="Hopkins J.F."/>
            <person name="Rensing S.A."/>
            <person name="Schmutz J."/>
            <person name="Symeonidi A."/>
            <person name="Elias M."/>
            <person name="Eveleigh R.J."/>
            <person name="Herman E.K."/>
            <person name="Klute M.J."/>
            <person name="Nakayama T."/>
            <person name="Obornik M."/>
            <person name="Reyes-Prieto A."/>
            <person name="Armbrust E.V."/>
            <person name="Aves S.J."/>
            <person name="Beiko R.G."/>
            <person name="Coutinho P."/>
            <person name="Dacks J.B."/>
            <person name="Durnford D.G."/>
            <person name="Fast N.M."/>
            <person name="Green B.R."/>
            <person name="Grisdale C."/>
            <person name="Hempe F."/>
            <person name="Henrissat B."/>
            <person name="Hoppner M.P."/>
            <person name="Ishida K.-I."/>
            <person name="Kim E."/>
            <person name="Koreny L."/>
            <person name="Kroth P.G."/>
            <person name="Liu Y."/>
            <person name="Malik S.-B."/>
            <person name="Maier U.G."/>
            <person name="McRose D."/>
            <person name="Mock T."/>
            <person name="Neilson J.A."/>
            <person name="Onodera N.T."/>
            <person name="Poole A.M."/>
            <person name="Pritham E.J."/>
            <person name="Richards T.A."/>
            <person name="Rocap G."/>
            <person name="Roy S.W."/>
            <person name="Sarai C."/>
            <person name="Schaack S."/>
            <person name="Shirato S."/>
            <person name="Slamovits C.H."/>
            <person name="Spencer D.F."/>
            <person name="Suzuki S."/>
            <person name="Worden A.Z."/>
            <person name="Zauner S."/>
            <person name="Barry K."/>
            <person name="Bell C."/>
            <person name="Bharti A.K."/>
            <person name="Crow J.A."/>
            <person name="Grimwood J."/>
            <person name="Kramer R."/>
            <person name="Lindquist E."/>
            <person name="Lucas S."/>
            <person name="Salamov A."/>
            <person name="McFadden G.I."/>
            <person name="Lane C.E."/>
            <person name="Keeling P.J."/>
            <person name="Gray M.W."/>
            <person name="Grigoriev I.V."/>
            <person name="Archibald J.M."/>
        </authorList>
    </citation>
    <scope>NUCLEOTIDE SEQUENCE</scope>
    <source>
        <strain evidence="4">CCMP2712</strain>
    </source>
</reference>
<keyword evidence="4" id="KW-1185">Reference proteome</keyword>
<name>L1J9T9_GUITC</name>
<evidence type="ECO:0000313" key="4">
    <source>
        <dbReference type="Proteomes" id="UP000011087"/>
    </source>
</evidence>
<feature type="region of interest" description="Disordered" evidence="1">
    <location>
        <begin position="37"/>
        <end position="101"/>
    </location>
</feature>
<organism evidence="2">
    <name type="scientific">Guillardia theta (strain CCMP2712)</name>
    <name type="common">Cryptophyte</name>
    <dbReference type="NCBI Taxonomy" id="905079"/>
    <lineage>
        <taxon>Eukaryota</taxon>
        <taxon>Cryptophyceae</taxon>
        <taxon>Pyrenomonadales</taxon>
        <taxon>Geminigeraceae</taxon>
        <taxon>Guillardia</taxon>
    </lineage>
</organism>
<dbReference type="GeneID" id="17302006"/>
<dbReference type="RefSeq" id="XP_005832278.1">
    <property type="nucleotide sequence ID" value="XM_005832221.1"/>
</dbReference>
<reference evidence="2 4" key="1">
    <citation type="journal article" date="2012" name="Nature">
        <title>Algal genomes reveal evolutionary mosaicism and the fate of nucleomorphs.</title>
        <authorList>
            <consortium name="DOE Joint Genome Institute"/>
            <person name="Curtis B.A."/>
            <person name="Tanifuji G."/>
            <person name="Burki F."/>
            <person name="Gruber A."/>
            <person name="Irimia M."/>
            <person name="Maruyama S."/>
            <person name="Arias M.C."/>
            <person name="Ball S.G."/>
            <person name="Gile G.H."/>
            <person name="Hirakawa Y."/>
            <person name="Hopkins J.F."/>
            <person name="Kuo A."/>
            <person name="Rensing S.A."/>
            <person name="Schmutz J."/>
            <person name="Symeonidi A."/>
            <person name="Elias M."/>
            <person name="Eveleigh R.J."/>
            <person name="Herman E.K."/>
            <person name="Klute M.J."/>
            <person name="Nakayama T."/>
            <person name="Obornik M."/>
            <person name="Reyes-Prieto A."/>
            <person name="Armbrust E.V."/>
            <person name="Aves S.J."/>
            <person name="Beiko R.G."/>
            <person name="Coutinho P."/>
            <person name="Dacks J.B."/>
            <person name="Durnford D.G."/>
            <person name="Fast N.M."/>
            <person name="Green B.R."/>
            <person name="Grisdale C.J."/>
            <person name="Hempel F."/>
            <person name="Henrissat B."/>
            <person name="Hoppner M.P."/>
            <person name="Ishida K."/>
            <person name="Kim E."/>
            <person name="Koreny L."/>
            <person name="Kroth P.G."/>
            <person name="Liu Y."/>
            <person name="Malik S.B."/>
            <person name="Maier U.G."/>
            <person name="McRose D."/>
            <person name="Mock T."/>
            <person name="Neilson J.A."/>
            <person name="Onodera N.T."/>
            <person name="Poole A.M."/>
            <person name="Pritham E.J."/>
            <person name="Richards T.A."/>
            <person name="Rocap G."/>
            <person name="Roy S.W."/>
            <person name="Sarai C."/>
            <person name="Schaack S."/>
            <person name="Shirato S."/>
            <person name="Slamovits C.H."/>
            <person name="Spencer D.F."/>
            <person name="Suzuki S."/>
            <person name="Worden A.Z."/>
            <person name="Zauner S."/>
            <person name="Barry K."/>
            <person name="Bell C."/>
            <person name="Bharti A.K."/>
            <person name="Crow J.A."/>
            <person name="Grimwood J."/>
            <person name="Kramer R."/>
            <person name="Lindquist E."/>
            <person name="Lucas S."/>
            <person name="Salamov A."/>
            <person name="McFadden G.I."/>
            <person name="Lane C.E."/>
            <person name="Keeling P.J."/>
            <person name="Gray M.W."/>
            <person name="Grigoriev I.V."/>
            <person name="Archibald J.M."/>
        </authorList>
    </citation>
    <scope>NUCLEOTIDE SEQUENCE</scope>
    <source>
        <strain evidence="2 4">CCMP2712</strain>
    </source>
</reference>
<dbReference type="KEGG" id="gtt:GUITHDRAFT_108937"/>
<accession>L1J9T9</accession>
<dbReference type="PaxDb" id="55529-EKX45298"/>
<dbReference type="EMBL" id="JH993000">
    <property type="protein sequence ID" value="EKX45298.1"/>
    <property type="molecule type" value="Genomic_DNA"/>
</dbReference>
<protein>
    <submittedName>
        <fullName evidence="2 3">Uncharacterized protein</fullName>
    </submittedName>
</protein>
<evidence type="ECO:0000313" key="3">
    <source>
        <dbReference type="EnsemblProtists" id="EKX45298"/>
    </source>
</evidence>